<dbReference type="PROSITE" id="PS51194">
    <property type="entry name" value="HELICASE_CTER"/>
    <property type="match status" value="1"/>
</dbReference>
<dbReference type="RefSeq" id="WP_380701543.1">
    <property type="nucleotide sequence ID" value="NZ_JBHSAP010000004.1"/>
</dbReference>
<dbReference type="InterPro" id="IPR037235">
    <property type="entry name" value="TRCF-like_C_D7"/>
</dbReference>
<dbReference type="Gene3D" id="3.40.50.300">
    <property type="entry name" value="P-loop containing nucleotide triphosphate hydrolases"/>
    <property type="match status" value="2"/>
</dbReference>
<dbReference type="InterPro" id="IPR003711">
    <property type="entry name" value="CarD-like/TRCF_RID"/>
</dbReference>
<dbReference type="Pfam" id="PF00270">
    <property type="entry name" value="DEAD"/>
    <property type="match status" value="1"/>
</dbReference>
<dbReference type="SMART" id="SM01058">
    <property type="entry name" value="CarD_TRCF"/>
    <property type="match status" value="1"/>
</dbReference>
<evidence type="ECO:0000313" key="13">
    <source>
        <dbReference type="Proteomes" id="UP001595843"/>
    </source>
</evidence>
<dbReference type="Pfam" id="PF02559">
    <property type="entry name" value="CarD_TRCF_RID"/>
    <property type="match status" value="1"/>
</dbReference>
<evidence type="ECO:0000256" key="3">
    <source>
        <dbReference type="ARBA" id="ARBA00022763"/>
    </source>
</evidence>
<dbReference type="SMART" id="SM00982">
    <property type="entry name" value="TRCF"/>
    <property type="match status" value="1"/>
</dbReference>
<dbReference type="PROSITE" id="PS51192">
    <property type="entry name" value="HELICASE_ATP_BIND_1"/>
    <property type="match status" value="1"/>
</dbReference>
<dbReference type="Pfam" id="PF17757">
    <property type="entry name" value="UvrB_inter"/>
    <property type="match status" value="1"/>
</dbReference>
<keyword evidence="7 9" id="KW-0238">DNA-binding</keyword>
<dbReference type="InterPro" id="IPR047112">
    <property type="entry name" value="RecG/Mfd"/>
</dbReference>
<comment type="similarity">
    <text evidence="9">In the C-terminal section; belongs to the helicase family. RecG subfamily.</text>
</comment>
<dbReference type="SUPFAM" id="SSF143517">
    <property type="entry name" value="TRCF domain-like"/>
    <property type="match status" value="1"/>
</dbReference>
<sequence>MEPLIQLFRRDKDFQSTAEALDRGLKEQLVVGLTGTARMLYLAALHKELRRPILLVTHNLNQAQKAVEDLYELLPRDQVLLYPANELVATEIALDGSETLGERIHVLSRLAKGFAGVFVVPYAGLRKLLPPKRMIANSHRKLMVGHEQPIDPLVTHLVEVGYERVDMVEKPGEFSLRGGILDLFPVTHTDPVRIEWFDDEVDSIRPFSVADQRSQAKLDEVEIPPAREIFATPAELYRAGDEVETLLAERLTKVKDPETKKKLMEKITWEVEQLKSGQVFTGIYKYMSRIYPDYESLADYMPKDTCWVLDEPARIQESAKQMEREEGEFQTALLQQGEYLPQLKLSRTYEEFVGEYDNPRIYLSLFMRQASGTQPQNIVQFICRGMQQFHGQMHVLKTEWDRWVKSQYRVLFTASTKERAERLERVLSDYGMEVSPGDPGSLSPGRPVIHVGALAGGFELGASKLALITEAEVFTQKQRRTRRPGKMDHAEKIKDYQELKVGDYVVHVNHGIGRYAGIETLKVGGMHKDYMLVQYAGNDKLYVPIDQIDQVQKYLGSEEKSPKVYNLGGSEWSKVKNKVRSSVQDIASDLIQLYAQRQEAKGYGFSRDNAFQREFDALFPYEETGDQLRSIEEIKKDMEEARPMDRLLCGDVGYGKTEVAIRAAFKATMDGKQVAVLVPTTILAQQHYETFRERFADFPVEIRVLSRFRTRKEQREAIKGLKDGTVDIIIGTHRLLSKDVLYKDLGLLIVDEEQRFGVKHKERVKQLKNNIDVLTLTATPIPRTLHMSMMGVRDLSVIETPPENRFPVQTYVLEYSAALVREAIERELARGGQIYFLYNQVHNIDQMADSIRMLVPDARIAVAHGQMAETELERVMLDFLDGEYDVLVSTTIIETGVDIPNVNTLIIYDADKMGLSQLYQLRGRVGRSNRIAYAYFTYQRDKVLSETAEKRLQAIKEFTELGSGFKIAMRDLAIRGAGNLLGAEQHGHIASVGFELYTQMLKESIAEQQGNKVEEEQAEPEIELDTDAYLPSEYIGDEKQKIEIYKKIRAVRTLEEARDLEEEIEDRFGDLPRSVRNLLCVARLRVYAIRYHIEEIKQQGMEIYVKLHPDQNAVVDGQRLFRVAQEFPGRVRLSSGERIGVVFRLKGLPEGAGLEMVEHFLIQYEAVPKTKGAI</sequence>
<evidence type="ECO:0000256" key="9">
    <source>
        <dbReference type="HAMAP-Rule" id="MF_00969"/>
    </source>
</evidence>
<dbReference type="SMART" id="SM00490">
    <property type="entry name" value="HELICc"/>
    <property type="match status" value="1"/>
</dbReference>
<dbReference type="Gene3D" id="2.40.10.170">
    <property type="match status" value="1"/>
</dbReference>
<proteinExistence type="inferred from homology"/>
<dbReference type="InterPro" id="IPR014001">
    <property type="entry name" value="Helicase_ATP-bd"/>
</dbReference>
<evidence type="ECO:0000256" key="1">
    <source>
        <dbReference type="ARBA" id="ARBA00022490"/>
    </source>
</evidence>
<dbReference type="EC" id="3.6.4.-" evidence="9"/>
<dbReference type="InterPro" id="IPR004576">
    <property type="entry name" value="Mfd"/>
</dbReference>
<evidence type="ECO:0000256" key="8">
    <source>
        <dbReference type="ARBA" id="ARBA00023204"/>
    </source>
</evidence>
<comment type="function">
    <text evidence="9">Couples transcription and DNA repair by recognizing RNA polymerase (RNAP) stalled at DNA lesions. Mediates ATP-dependent release of RNAP and its truncated transcript from the DNA, and recruitment of nucleotide excision repair machinery to the damaged site.</text>
</comment>
<dbReference type="Proteomes" id="UP001595843">
    <property type="component" value="Unassembled WGS sequence"/>
</dbReference>
<name>A0ABV8JE95_9BACL</name>
<organism evidence="12 13">
    <name type="scientific">Salinithrix halophila</name>
    <dbReference type="NCBI Taxonomy" id="1485204"/>
    <lineage>
        <taxon>Bacteria</taxon>
        <taxon>Bacillati</taxon>
        <taxon>Bacillota</taxon>
        <taxon>Bacilli</taxon>
        <taxon>Bacillales</taxon>
        <taxon>Thermoactinomycetaceae</taxon>
        <taxon>Salinithrix</taxon>
    </lineage>
</organism>
<keyword evidence="2 9" id="KW-0547">Nucleotide-binding</keyword>
<gene>
    <name evidence="9 12" type="primary">mfd</name>
    <name evidence="12" type="ORF">ACFOUO_01785</name>
</gene>
<comment type="caution">
    <text evidence="12">The sequence shown here is derived from an EMBL/GenBank/DDBJ whole genome shotgun (WGS) entry which is preliminary data.</text>
</comment>
<comment type="subcellular location">
    <subcellularLocation>
        <location evidence="9">Cytoplasm</location>
    </subcellularLocation>
</comment>
<evidence type="ECO:0000256" key="4">
    <source>
        <dbReference type="ARBA" id="ARBA00022801"/>
    </source>
</evidence>
<keyword evidence="6 9" id="KW-0067">ATP-binding</keyword>
<evidence type="ECO:0000256" key="6">
    <source>
        <dbReference type="ARBA" id="ARBA00022840"/>
    </source>
</evidence>
<dbReference type="SUPFAM" id="SSF52540">
    <property type="entry name" value="P-loop containing nucleoside triphosphate hydrolases"/>
    <property type="match status" value="4"/>
</dbReference>
<dbReference type="CDD" id="cd17991">
    <property type="entry name" value="DEXHc_TRCF"/>
    <property type="match status" value="1"/>
</dbReference>
<dbReference type="Pfam" id="PF03461">
    <property type="entry name" value="TRCF"/>
    <property type="match status" value="1"/>
</dbReference>
<feature type="domain" description="Helicase ATP-binding" evidence="10">
    <location>
        <begin position="637"/>
        <end position="798"/>
    </location>
</feature>
<evidence type="ECO:0000259" key="11">
    <source>
        <dbReference type="PROSITE" id="PS51194"/>
    </source>
</evidence>
<accession>A0ABV8JE95</accession>
<keyword evidence="8 9" id="KW-0234">DNA repair</keyword>
<dbReference type="InterPro" id="IPR005118">
    <property type="entry name" value="TRCF_C"/>
</dbReference>
<dbReference type="Gene3D" id="3.40.50.11180">
    <property type="match status" value="1"/>
</dbReference>
<dbReference type="InterPro" id="IPR027417">
    <property type="entry name" value="P-loop_NTPase"/>
</dbReference>
<keyword evidence="4 9" id="KW-0378">Hydrolase</keyword>
<evidence type="ECO:0000256" key="7">
    <source>
        <dbReference type="ARBA" id="ARBA00023125"/>
    </source>
</evidence>
<dbReference type="EMBL" id="JBHSAP010000004">
    <property type="protein sequence ID" value="MFC4075536.1"/>
    <property type="molecule type" value="Genomic_DNA"/>
</dbReference>
<reference evidence="13" key="1">
    <citation type="journal article" date="2019" name="Int. J. Syst. Evol. Microbiol.">
        <title>The Global Catalogue of Microorganisms (GCM) 10K type strain sequencing project: providing services to taxonomists for standard genome sequencing and annotation.</title>
        <authorList>
            <consortium name="The Broad Institute Genomics Platform"/>
            <consortium name="The Broad Institute Genome Sequencing Center for Infectious Disease"/>
            <person name="Wu L."/>
            <person name="Ma J."/>
        </authorList>
    </citation>
    <scope>NUCLEOTIDE SEQUENCE [LARGE SCALE GENOMIC DNA]</scope>
    <source>
        <strain evidence="13">IBRC-M 10813</strain>
    </source>
</reference>
<dbReference type="InterPro" id="IPR036101">
    <property type="entry name" value="CarD-like/TRCF_RID_sf"/>
</dbReference>
<dbReference type="SMART" id="SM00487">
    <property type="entry name" value="DEXDc"/>
    <property type="match status" value="1"/>
</dbReference>
<dbReference type="Pfam" id="PF00271">
    <property type="entry name" value="Helicase_C"/>
    <property type="match status" value="1"/>
</dbReference>
<comment type="similarity">
    <text evidence="9">In the N-terminal section; belongs to the UvrB family.</text>
</comment>
<evidence type="ECO:0000256" key="5">
    <source>
        <dbReference type="ARBA" id="ARBA00022806"/>
    </source>
</evidence>
<dbReference type="InterPro" id="IPR041471">
    <property type="entry name" value="UvrB_inter"/>
</dbReference>
<dbReference type="InterPro" id="IPR011545">
    <property type="entry name" value="DEAD/DEAH_box_helicase_dom"/>
</dbReference>
<dbReference type="PANTHER" id="PTHR47964">
    <property type="entry name" value="ATP-DEPENDENT DNA HELICASE HOMOLOG RECG, CHLOROPLASTIC"/>
    <property type="match status" value="1"/>
</dbReference>
<dbReference type="PANTHER" id="PTHR47964:SF1">
    <property type="entry name" value="ATP-DEPENDENT DNA HELICASE HOMOLOG RECG, CHLOROPLASTIC"/>
    <property type="match status" value="1"/>
</dbReference>
<dbReference type="Gene3D" id="3.90.1150.50">
    <property type="entry name" value="Transcription-repair-coupling factor, D7 domain"/>
    <property type="match status" value="1"/>
</dbReference>
<evidence type="ECO:0000259" key="10">
    <source>
        <dbReference type="PROSITE" id="PS51192"/>
    </source>
</evidence>
<dbReference type="InterPro" id="IPR001650">
    <property type="entry name" value="Helicase_C-like"/>
</dbReference>
<dbReference type="HAMAP" id="MF_00969">
    <property type="entry name" value="TRCF"/>
    <property type="match status" value="1"/>
</dbReference>
<keyword evidence="5" id="KW-0347">Helicase</keyword>
<keyword evidence="3 9" id="KW-0227">DNA damage</keyword>
<evidence type="ECO:0000313" key="12">
    <source>
        <dbReference type="EMBL" id="MFC4075536.1"/>
    </source>
</evidence>
<feature type="domain" description="Helicase C-terminal" evidence="11">
    <location>
        <begin position="819"/>
        <end position="973"/>
    </location>
</feature>
<keyword evidence="1 9" id="KW-0963">Cytoplasm</keyword>
<protein>
    <recommendedName>
        <fullName evidence="9">Transcription-repair-coupling factor</fullName>
        <shortName evidence="9">TRCF</shortName>
        <ecNumber evidence="9">3.6.4.-</ecNumber>
    </recommendedName>
</protein>
<evidence type="ECO:0000256" key="2">
    <source>
        <dbReference type="ARBA" id="ARBA00022741"/>
    </source>
</evidence>
<keyword evidence="13" id="KW-1185">Reference proteome</keyword>
<dbReference type="SUPFAM" id="SSF141259">
    <property type="entry name" value="CarD-like"/>
    <property type="match status" value="1"/>
</dbReference>
<dbReference type="Gene3D" id="3.30.2060.10">
    <property type="entry name" value="Penicillin-binding protein 1b domain"/>
    <property type="match status" value="1"/>
</dbReference>
<dbReference type="NCBIfam" id="TIGR00580">
    <property type="entry name" value="mfd"/>
    <property type="match status" value="1"/>
</dbReference>